<dbReference type="AlphaFoldDB" id="A0A9E2KB15"/>
<keyword evidence="4 7" id="KW-0732">Signal</keyword>
<dbReference type="InterPro" id="IPR003760">
    <property type="entry name" value="PnrA-like"/>
</dbReference>
<dbReference type="PANTHER" id="PTHR34296:SF2">
    <property type="entry name" value="ABC TRANSPORTER GUANOSINE-BINDING PROTEIN NUPN"/>
    <property type="match status" value="1"/>
</dbReference>
<feature type="signal peptide" evidence="7">
    <location>
        <begin position="1"/>
        <end position="20"/>
    </location>
</feature>
<dbReference type="InterPro" id="IPR050957">
    <property type="entry name" value="BMP_lipoprotein"/>
</dbReference>
<dbReference type="Pfam" id="PF02608">
    <property type="entry name" value="Bmp"/>
    <property type="match status" value="1"/>
</dbReference>
<evidence type="ECO:0000256" key="2">
    <source>
        <dbReference type="ARBA" id="ARBA00008610"/>
    </source>
</evidence>
<dbReference type="InterPro" id="IPR028082">
    <property type="entry name" value="Peripla_BP_I"/>
</dbReference>
<evidence type="ECO:0000256" key="5">
    <source>
        <dbReference type="ARBA" id="ARBA00023136"/>
    </source>
</evidence>
<dbReference type="EMBL" id="JAHLFQ010000006">
    <property type="protein sequence ID" value="MBU3803186.1"/>
    <property type="molecule type" value="Genomic_DNA"/>
</dbReference>
<dbReference type="PROSITE" id="PS51257">
    <property type="entry name" value="PROKAR_LIPOPROTEIN"/>
    <property type="match status" value="1"/>
</dbReference>
<dbReference type="PANTHER" id="PTHR34296">
    <property type="entry name" value="TRANSCRIPTIONAL ACTIVATOR PROTEIN MED"/>
    <property type="match status" value="1"/>
</dbReference>
<comment type="subcellular location">
    <subcellularLocation>
        <location evidence="1">Cell membrane</location>
        <topology evidence="1">Lipid-anchor</topology>
    </subcellularLocation>
</comment>
<evidence type="ECO:0000313" key="9">
    <source>
        <dbReference type="EMBL" id="MBU3803186.1"/>
    </source>
</evidence>
<evidence type="ECO:0000313" key="10">
    <source>
        <dbReference type="Proteomes" id="UP000824229"/>
    </source>
</evidence>
<accession>A0A9E2KB15</accession>
<reference evidence="9" key="2">
    <citation type="submission" date="2021-04" db="EMBL/GenBank/DDBJ databases">
        <authorList>
            <person name="Gilroy R."/>
        </authorList>
    </citation>
    <scope>NUCLEOTIDE SEQUENCE</scope>
    <source>
        <strain evidence="9">B5-657</strain>
    </source>
</reference>
<evidence type="ECO:0000256" key="1">
    <source>
        <dbReference type="ARBA" id="ARBA00004193"/>
    </source>
</evidence>
<keyword evidence="6" id="KW-0449">Lipoprotein</keyword>
<evidence type="ECO:0000256" key="7">
    <source>
        <dbReference type="SAM" id="SignalP"/>
    </source>
</evidence>
<dbReference type="CDD" id="cd06354">
    <property type="entry name" value="PBP1_PrnA-like"/>
    <property type="match status" value="1"/>
</dbReference>
<keyword evidence="5" id="KW-0472">Membrane</keyword>
<evidence type="ECO:0000259" key="8">
    <source>
        <dbReference type="Pfam" id="PF02608"/>
    </source>
</evidence>
<evidence type="ECO:0000256" key="4">
    <source>
        <dbReference type="ARBA" id="ARBA00022729"/>
    </source>
</evidence>
<feature type="chain" id="PRO_5038344990" evidence="7">
    <location>
        <begin position="21"/>
        <end position="370"/>
    </location>
</feature>
<evidence type="ECO:0000256" key="6">
    <source>
        <dbReference type="ARBA" id="ARBA00023288"/>
    </source>
</evidence>
<dbReference type="SUPFAM" id="SSF53822">
    <property type="entry name" value="Periplasmic binding protein-like I"/>
    <property type="match status" value="1"/>
</dbReference>
<name>A0A9E2KB15_9FIRM</name>
<organism evidence="9 10">
    <name type="scientific">Candidatus Cellulosilyticum pullistercoris</name>
    <dbReference type="NCBI Taxonomy" id="2838521"/>
    <lineage>
        <taxon>Bacteria</taxon>
        <taxon>Bacillati</taxon>
        <taxon>Bacillota</taxon>
        <taxon>Clostridia</taxon>
        <taxon>Lachnospirales</taxon>
        <taxon>Cellulosilyticaceae</taxon>
        <taxon>Cellulosilyticum</taxon>
    </lineage>
</organism>
<dbReference type="Proteomes" id="UP000824229">
    <property type="component" value="Unassembled WGS sequence"/>
</dbReference>
<gene>
    <name evidence="9" type="ORF">H9872_00285</name>
</gene>
<comment type="similarity">
    <text evidence="2">Belongs to the BMP lipoprotein family.</text>
</comment>
<feature type="domain" description="ABC transporter substrate-binding protein PnrA-like" evidence="8">
    <location>
        <begin position="46"/>
        <end position="362"/>
    </location>
</feature>
<reference evidence="9" key="1">
    <citation type="journal article" date="2021" name="PeerJ">
        <title>Extensive microbial diversity within the chicken gut microbiome revealed by metagenomics and culture.</title>
        <authorList>
            <person name="Gilroy R."/>
            <person name="Ravi A."/>
            <person name="Getino M."/>
            <person name="Pursley I."/>
            <person name="Horton D.L."/>
            <person name="Alikhan N.F."/>
            <person name="Baker D."/>
            <person name="Gharbi K."/>
            <person name="Hall N."/>
            <person name="Watson M."/>
            <person name="Adriaenssens E.M."/>
            <person name="Foster-Nyarko E."/>
            <person name="Jarju S."/>
            <person name="Secka A."/>
            <person name="Antonio M."/>
            <person name="Oren A."/>
            <person name="Chaudhuri R.R."/>
            <person name="La Ragione R."/>
            <person name="Hildebrand F."/>
            <person name="Pallen M.J."/>
        </authorList>
    </citation>
    <scope>NUCLEOTIDE SEQUENCE</scope>
    <source>
        <strain evidence="9">B5-657</strain>
    </source>
</reference>
<dbReference type="GO" id="GO:0005886">
    <property type="term" value="C:plasma membrane"/>
    <property type="evidence" value="ECO:0007669"/>
    <property type="project" value="UniProtKB-SubCell"/>
</dbReference>
<comment type="caution">
    <text evidence="9">The sequence shown here is derived from an EMBL/GenBank/DDBJ whole genome shotgun (WGS) entry which is preliminary data.</text>
</comment>
<keyword evidence="3" id="KW-1003">Cell membrane</keyword>
<protein>
    <submittedName>
        <fullName evidence="9">BMP family ABC transporter substrate-binding protein</fullName>
    </submittedName>
</protein>
<proteinExistence type="inferred from homology"/>
<evidence type="ECO:0000256" key="3">
    <source>
        <dbReference type="ARBA" id="ARBA00022475"/>
    </source>
</evidence>
<dbReference type="Gene3D" id="3.40.50.2300">
    <property type="match status" value="2"/>
</dbReference>
<sequence>MKKKFLAVALCGLLSMSLLAGCSSSNNQSSTESTSKFQMLDTDLKVGMVTDAGTIDDRSFNQGAWEGIKDTVKNSKYLRPAGVTDADYLEGITNLYDADYKFIVTPGYKFERAVGISQEKYPDAKFVILDGAPTDADGNSVVGENSVAIYFAEHESGFLAGVAAAVQMQESEFGFIGGMELPAVQRFNWGFQQGIAYANENLGTNISIKEENIVYQGSFDDKAGGQQIAAQMYDRGVKVIFAAAGGTGIGAITEAKSRATNGDTSVYVIGVDVDQYNDGVYDQASNASVILTSAMKYIDQATYDLIAAEVNGEFPGGQTLTFSVENDGVGIPAENPNLSENAINTVNEVYAKIKSGEIKVADSNDGSLIK</sequence>